<comment type="caution">
    <text evidence="14">The sequence shown here is derived from an EMBL/GenBank/DDBJ whole genome shotgun (WGS) entry which is preliminary data.</text>
</comment>
<keyword evidence="3" id="KW-1003">Cell membrane</keyword>
<sequence>MQVLIVKTSSMGDVLHTLPALTDAVRALPGILFDWVVEENFAQIPTWHPAVRRVIPVAIRRWRKNLFGAAVRQERYDFKRQLQRERYDVIIDAQGLMKSAALVTRVARGEKHGLDCKSAREPFASWFYHRRHDVSKQQHAIARIRQLFAASLGYPLPATPGDYAIAGHFPPQPVGPAYLVFLHATTRPGKHWPEAHWRTLNQLAGDAGYRVTLPWGAEHERQRAQRLAEGFSAAEVLPSLTLAQVAAQLAGATAVVSVDTGLSHLAAALDRPNLTLYGPTDPGLIGGYGRHQQALRAEDGTMESLTAEHVWRTLQPMPPPREQG</sequence>
<dbReference type="Gene3D" id="3.40.50.2000">
    <property type="entry name" value="Glycogen Phosphorylase B"/>
    <property type="match status" value="2"/>
</dbReference>
<evidence type="ECO:0000256" key="6">
    <source>
        <dbReference type="ARBA" id="ARBA00022679"/>
    </source>
</evidence>
<keyword evidence="7" id="KW-0448">Lipopolysaccharide biosynthesis</keyword>
<keyword evidence="4" id="KW-0997">Cell inner membrane</keyword>
<evidence type="ECO:0000256" key="2">
    <source>
        <dbReference type="ARBA" id="ARBA00004713"/>
    </source>
</evidence>
<comment type="subcellular location">
    <subcellularLocation>
        <location evidence="1">Cell inner membrane</location>
        <topology evidence="1">Peripheral membrane protein</topology>
        <orientation evidence="1">Cytoplasmic side</orientation>
    </subcellularLocation>
</comment>
<keyword evidence="15" id="KW-1185">Reference proteome</keyword>
<dbReference type="EMBL" id="JAFJYC010000001">
    <property type="protein sequence ID" value="MBT9431435.1"/>
    <property type="molecule type" value="Genomic_DNA"/>
</dbReference>
<evidence type="ECO:0000256" key="7">
    <source>
        <dbReference type="ARBA" id="ARBA00022985"/>
    </source>
</evidence>
<dbReference type="NCBIfam" id="TIGR02193">
    <property type="entry name" value="heptsyl_trn_I"/>
    <property type="match status" value="1"/>
</dbReference>
<evidence type="ECO:0000256" key="11">
    <source>
        <dbReference type="ARBA" id="ARBA00044190"/>
    </source>
</evidence>
<dbReference type="NCBIfam" id="NF008204">
    <property type="entry name" value="PRK10964.1"/>
    <property type="match status" value="1"/>
</dbReference>
<dbReference type="PANTHER" id="PTHR30160:SF19">
    <property type="entry name" value="LIPOPOLYSACCHARIDE HEPTOSYLTRANSFERASE 1"/>
    <property type="match status" value="1"/>
</dbReference>
<evidence type="ECO:0000256" key="1">
    <source>
        <dbReference type="ARBA" id="ARBA00004515"/>
    </source>
</evidence>
<dbReference type="SUPFAM" id="SSF53756">
    <property type="entry name" value="UDP-Glycosyltransferase/glycogen phosphorylase"/>
    <property type="match status" value="1"/>
</dbReference>
<gene>
    <name evidence="14" type="primary">rfaC</name>
    <name evidence="14" type="ORF">JZM24_03375</name>
</gene>
<dbReference type="RefSeq" id="WP_215668563.1">
    <property type="nucleotide sequence ID" value="NZ_JAFJYC010000001.1"/>
</dbReference>
<reference evidence="14 15" key="1">
    <citation type="journal article" date="2021" name="Genome Biol. Evol.">
        <title>The evolution of interdependence in a four-way mealybug symbiosis.</title>
        <authorList>
            <person name="Garber A.I."/>
            <person name="Kupper M."/>
            <person name="Laetsch D.R."/>
            <person name="Weldon S.R."/>
            <person name="Ladinsky M.S."/>
            <person name="Bjorkman P.J."/>
            <person name="McCutcheon J.P."/>
        </authorList>
    </citation>
    <scope>NUCLEOTIDE SEQUENCE [LARGE SCALE GENOMIC DNA]</scope>
    <source>
        <strain evidence="14">SOD</strain>
    </source>
</reference>
<keyword evidence="8" id="KW-0472">Membrane</keyword>
<evidence type="ECO:0000256" key="9">
    <source>
        <dbReference type="ARBA" id="ARBA00043995"/>
    </source>
</evidence>
<evidence type="ECO:0000256" key="8">
    <source>
        <dbReference type="ARBA" id="ARBA00023136"/>
    </source>
</evidence>
<dbReference type="Pfam" id="PF01075">
    <property type="entry name" value="Glyco_transf_9"/>
    <property type="match status" value="1"/>
</dbReference>
<keyword evidence="6" id="KW-0808">Transferase</keyword>
<dbReference type="InterPro" id="IPR002201">
    <property type="entry name" value="Glyco_trans_9"/>
</dbReference>
<keyword evidence="5" id="KW-0328">Glycosyltransferase</keyword>
<protein>
    <recommendedName>
        <fullName evidence="11">Lipopolysaccharide heptosyltransferase 1</fullName>
        <ecNumber evidence="10">2.4.99.23</ecNumber>
    </recommendedName>
    <alternativeName>
        <fullName evidence="12">ADP-heptose:lipopolysaccharide heptosyltransferase I</fullName>
    </alternativeName>
</protein>
<evidence type="ECO:0000313" key="14">
    <source>
        <dbReference type="EMBL" id="MBT9431435.1"/>
    </source>
</evidence>
<dbReference type="EC" id="2.4.99.23" evidence="10"/>
<evidence type="ECO:0000256" key="3">
    <source>
        <dbReference type="ARBA" id="ARBA00022475"/>
    </source>
</evidence>
<organism evidence="14 15">
    <name type="scientific">Candidatus Sodalis endolongispinus</name>
    <dbReference type="NCBI Taxonomy" id="2812662"/>
    <lineage>
        <taxon>Bacteria</taxon>
        <taxon>Pseudomonadati</taxon>
        <taxon>Pseudomonadota</taxon>
        <taxon>Gammaproteobacteria</taxon>
        <taxon>Enterobacterales</taxon>
        <taxon>Bruguierivoracaceae</taxon>
        <taxon>Sodalis</taxon>
    </lineage>
</organism>
<proteinExistence type="inferred from homology"/>
<evidence type="ECO:0000256" key="5">
    <source>
        <dbReference type="ARBA" id="ARBA00022676"/>
    </source>
</evidence>
<dbReference type="CDD" id="cd03789">
    <property type="entry name" value="GT9_LPS_heptosyltransferase"/>
    <property type="match status" value="1"/>
</dbReference>
<comment type="similarity">
    <text evidence="9">Belongs to the glycosyltransferase 9 family.</text>
</comment>
<dbReference type="InterPro" id="IPR051199">
    <property type="entry name" value="LPS_LOS_Heptosyltrfase"/>
</dbReference>
<evidence type="ECO:0000256" key="12">
    <source>
        <dbReference type="ARBA" id="ARBA00044330"/>
    </source>
</evidence>
<accession>A0ABS5Y8U5</accession>
<evidence type="ECO:0000256" key="4">
    <source>
        <dbReference type="ARBA" id="ARBA00022519"/>
    </source>
</evidence>
<evidence type="ECO:0000256" key="13">
    <source>
        <dbReference type="ARBA" id="ARBA00049201"/>
    </source>
</evidence>
<evidence type="ECO:0000256" key="10">
    <source>
        <dbReference type="ARBA" id="ARBA00044041"/>
    </source>
</evidence>
<name>A0ABS5Y8U5_9GAMM</name>
<comment type="pathway">
    <text evidence="2">Bacterial outer membrane biogenesis; LPS core biosynthesis.</text>
</comment>
<dbReference type="Proteomes" id="UP000811282">
    <property type="component" value="Unassembled WGS sequence"/>
</dbReference>
<dbReference type="PANTHER" id="PTHR30160">
    <property type="entry name" value="TETRAACYLDISACCHARIDE 4'-KINASE-RELATED"/>
    <property type="match status" value="1"/>
</dbReference>
<comment type="catalytic activity">
    <reaction evidence="13">
        <text>an alpha-Kdo-(2-&gt;4)-alpha-Kdo-(2-&gt;6)-lipid A + ADP-L-glycero-beta-D-manno-heptose = an L-alpha-D-Hep-(1-&gt;5)-[alpha-Kdo-(2-&gt;4)]-alpha-Kdo-(2-&gt;6)-lipid A + ADP + H(+)</text>
        <dbReference type="Rhea" id="RHEA:74067"/>
        <dbReference type="ChEBI" id="CHEBI:15378"/>
        <dbReference type="ChEBI" id="CHEBI:61506"/>
        <dbReference type="ChEBI" id="CHEBI:176431"/>
        <dbReference type="ChEBI" id="CHEBI:193068"/>
        <dbReference type="ChEBI" id="CHEBI:456216"/>
        <dbReference type="EC" id="2.4.99.23"/>
    </reaction>
</comment>
<evidence type="ECO:0000313" key="15">
    <source>
        <dbReference type="Proteomes" id="UP000811282"/>
    </source>
</evidence>
<dbReference type="InterPro" id="IPR011908">
    <property type="entry name" value="LipoPS_heptosylTferase-I"/>
</dbReference>